<feature type="region of interest" description="Disordered" evidence="6">
    <location>
        <begin position="141"/>
        <end position="163"/>
    </location>
</feature>
<evidence type="ECO:0000313" key="8">
    <source>
        <dbReference type="EMBL" id="JAG02548.1"/>
    </source>
</evidence>
<dbReference type="InterPro" id="IPR026516">
    <property type="entry name" value="THAP1/10"/>
</dbReference>
<accession>A0A0A9W7U5</accession>
<dbReference type="SUPFAM" id="SSF57716">
    <property type="entry name" value="Glucocorticoid receptor-like (DNA-binding domain)"/>
    <property type="match status" value="1"/>
</dbReference>
<evidence type="ECO:0000259" key="7">
    <source>
        <dbReference type="PROSITE" id="PS50950"/>
    </source>
</evidence>
<dbReference type="EMBL" id="GBHO01041056">
    <property type="protein sequence ID" value="JAG02548.1"/>
    <property type="molecule type" value="Transcribed_RNA"/>
</dbReference>
<evidence type="ECO:0000256" key="2">
    <source>
        <dbReference type="ARBA" id="ARBA00022771"/>
    </source>
</evidence>
<keyword evidence="4 5" id="KW-0238">DNA-binding</keyword>
<protein>
    <submittedName>
        <fullName evidence="8">Teneurin-4</fullName>
    </submittedName>
</protein>
<reference evidence="8" key="2">
    <citation type="submission" date="2014-07" db="EMBL/GenBank/DDBJ databases">
        <authorList>
            <person name="Hull J."/>
        </authorList>
    </citation>
    <scope>NUCLEOTIDE SEQUENCE</scope>
</reference>
<dbReference type="PROSITE" id="PS50950">
    <property type="entry name" value="ZF_THAP"/>
    <property type="match status" value="1"/>
</dbReference>
<proteinExistence type="predicted"/>
<dbReference type="GO" id="GO:0043565">
    <property type="term" value="F:sequence-specific DNA binding"/>
    <property type="evidence" value="ECO:0007669"/>
    <property type="project" value="InterPro"/>
</dbReference>
<evidence type="ECO:0000256" key="3">
    <source>
        <dbReference type="ARBA" id="ARBA00022833"/>
    </source>
</evidence>
<sequence length="325" mass="37108">MFSGKGRRCEKRCAVNGCEYSTFFNPKGKKIPRDVSFHRVPDRYKRPYYHQKWKEILNTEFPVEAYVCSMHFGDTDYHKPPAVLSSYRLRSTLREDAVPRFSLAPREQDSYALNENQVIEVKQEEEQLQYFPQETVYLPSSSTELFEENSESELSEASSEHSSLLFEEELEGAPFQNATDVSQFVQCELGSEKYRLSNGDGSTDDGQHPDLVPDDPPTSSTGNTATEGLDCIAIIPKFSNSKDQDIQCELGMEVRRRKRFVDKKRKKGTNASGVTCVFLAVNVHVDYRNQTRNTILTAWMLINHHSPCLVPITILVKTVQMVVQK</sequence>
<reference evidence="8" key="1">
    <citation type="journal article" date="2014" name="PLoS ONE">
        <title>Transcriptome-Based Identification of ABC Transporters in the Western Tarnished Plant Bug Lygus hesperus.</title>
        <authorList>
            <person name="Hull J.J."/>
            <person name="Chaney K."/>
            <person name="Geib S.M."/>
            <person name="Fabrick J.A."/>
            <person name="Brent C.S."/>
            <person name="Walsh D."/>
            <person name="Lavine L.C."/>
        </authorList>
    </citation>
    <scope>NUCLEOTIDE SEQUENCE</scope>
</reference>
<dbReference type="Pfam" id="PF05485">
    <property type="entry name" value="THAP"/>
    <property type="match status" value="1"/>
</dbReference>
<dbReference type="InterPro" id="IPR038441">
    <property type="entry name" value="THAP_Znf_sf"/>
</dbReference>
<evidence type="ECO:0000256" key="4">
    <source>
        <dbReference type="ARBA" id="ARBA00023125"/>
    </source>
</evidence>
<dbReference type="PANTHER" id="PTHR46600">
    <property type="entry name" value="THAP DOMAIN-CONTAINING"/>
    <property type="match status" value="1"/>
</dbReference>
<evidence type="ECO:0000256" key="6">
    <source>
        <dbReference type="SAM" id="MobiDB-lite"/>
    </source>
</evidence>
<dbReference type="Gene3D" id="6.20.210.20">
    <property type="entry name" value="THAP domain"/>
    <property type="match status" value="1"/>
</dbReference>
<dbReference type="SMART" id="SM00980">
    <property type="entry name" value="THAP"/>
    <property type="match status" value="1"/>
</dbReference>
<evidence type="ECO:0000256" key="1">
    <source>
        <dbReference type="ARBA" id="ARBA00022723"/>
    </source>
</evidence>
<dbReference type="GO" id="GO:0008270">
    <property type="term" value="F:zinc ion binding"/>
    <property type="evidence" value="ECO:0007669"/>
    <property type="project" value="UniProtKB-KW"/>
</dbReference>
<feature type="region of interest" description="Disordered" evidence="6">
    <location>
        <begin position="195"/>
        <end position="225"/>
    </location>
</feature>
<dbReference type="AlphaFoldDB" id="A0A0A9W7U5"/>
<evidence type="ECO:0000256" key="5">
    <source>
        <dbReference type="PROSITE-ProRule" id="PRU00309"/>
    </source>
</evidence>
<keyword evidence="2 5" id="KW-0863">Zinc-finger</keyword>
<keyword evidence="3" id="KW-0862">Zinc</keyword>
<feature type="compositionally biased region" description="Acidic residues" evidence="6">
    <location>
        <begin position="145"/>
        <end position="154"/>
    </location>
</feature>
<dbReference type="PANTHER" id="PTHR46600:SF11">
    <property type="entry name" value="THAP DOMAIN-CONTAINING PROTEIN 10"/>
    <property type="match status" value="1"/>
</dbReference>
<dbReference type="InterPro" id="IPR006612">
    <property type="entry name" value="THAP_Znf"/>
</dbReference>
<name>A0A0A9W7U5_LYGHE</name>
<gene>
    <name evidence="8" type="primary">odz4</name>
    <name evidence="8" type="ORF">CM83_37586</name>
</gene>
<keyword evidence="1" id="KW-0479">Metal-binding</keyword>
<organism evidence="8">
    <name type="scientific">Lygus hesperus</name>
    <name type="common">Western plant bug</name>
    <dbReference type="NCBI Taxonomy" id="30085"/>
    <lineage>
        <taxon>Eukaryota</taxon>
        <taxon>Metazoa</taxon>
        <taxon>Ecdysozoa</taxon>
        <taxon>Arthropoda</taxon>
        <taxon>Hexapoda</taxon>
        <taxon>Insecta</taxon>
        <taxon>Pterygota</taxon>
        <taxon>Neoptera</taxon>
        <taxon>Paraneoptera</taxon>
        <taxon>Hemiptera</taxon>
        <taxon>Heteroptera</taxon>
        <taxon>Panheteroptera</taxon>
        <taxon>Cimicomorpha</taxon>
        <taxon>Miridae</taxon>
        <taxon>Mirini</taxon>
        <taxon>Lygus</taxon>
    </lineage>
</organism>
<feature type="domain" description="THAP-type" evidence="7">
    <location>
        <begin position="9"/>
        <end position="102"/>
    </location>
</feature>